<dbReference type="FunFam" id="3.90.228.20:FF:000005">
    <property type="entry name" value="Phosphoenolpyruvate carboxykinase [GTP], mitochondrial"/>
    <property type="match status" value="1"/>
</dbReference>
<dbReference type="GO" id="GO:0019543">
    <property type="term" value="P:propionate catabolic process"/>
    <property type="evidence" value="ECO:0007669"/>
    <property type="project" value="TreeGrafter"/>
</dbReference>
<accession>A0AAQ4E877</accession>
<dbReference type="AlphaFoldDB" id="A0AAQ4E877"/>
<proteinExistence type="predicted"/>
<dbReference type="GO" id="GO:0005829">
    <property type="term" value="C:cytosol"/>
    <property type="evidence" value="ECO:0007669"/>
    <property type="project" value="TreeGrafter"/>
</dbReference>
<organism evidence="2 3">
    <name type="scientific">Amblyomma americanum</name>
    <name type="common">Lone star tick</name>
    <dbReference type="NCBI Taxonomy" id="6943"/>
    <lineage>
        <taxon>Eukaryota</taxon>
        <taxon>Metazoa</taxon>
        <taxon>Ecdysozoa</taxon>
        <taxon>Arthropoda</taxon>
        <taxon>Chelicerata</taxon>
        <taxon>Arachnida</taxon>
        <taxon>Acari</taxon>
        <taxon>Parasitiformes</taxon>
        <taxon>Ixodida</taxon>
        <taxon>Ixodoidea</taxon>
        <taxon>Ixodidae</taxon>
        <taxon>Amblyomminae</taxon>
        <taxon>Amblyomma</taxon>
    </lineage>
</organism>
<dbReference type="SUPFAM" id="SSF53795">
    <property type="entry name" value="PEP carboxykinase-like"/>
    <property type="match status" value="1"/>
</dbReference>
<dbReference type="GO" id="GO:0005525">
    <property type="term" value="F:GTP binding"/>
    <property type="evidence" value="ECO:0007669"/>
    <property type="project" value="InterPro"/>
</dbReference>
<evidence type="ECO:0000259" key="1">
    <source>
        <dbReference type="Pfam" id="PF00821"/>
    </source>
</evidence>
<protein>
    <recommendedName>
        <fullName evidence="1">Phosphoenolpyruvate carboxykinase C-terminal P-loop domain-containing protein</fullName>
    </recommendedName>
</protein>
<dbReference type="Gene3D" id="3.90.228.20">
    <property type="match status" value="1"/>
</dbReference>
<feature type="domain" description="Phosphoenolpyruvate carboxykinase C-terminal P-loop" evidence="1">
    <location>
        <begin position="1"/>
        <end position="145"/>
    </location>
</feature>
<dbReference type="GO" id="GO:0006094">
    <property type="term" value="P:gluconeogenesis"/>
    <property type="evidence" value="ECO:0007669"/>
    <property type="project" value="InterPro"/>
</dbReference>
<name>A0AAQ4E877_AMBAM</name>
<reference evidence="2 3" key="1">
    <citation type="journal article" date="2023" name="Arcadia Sci">
        <title>De novo assembly of a long-read Amblyomma americanum tick genome.</title>
        <authorList>
            <person name="Chou S."/>
            <person name="Poskanzer K.E."/>
            <person name="Rollins M."/>
            <person name="Thuy-Boun P.S."/>
        </authorList>
    </citation>
    <scope>NUCLEOTIDE SEQUENCE [LARGE SCALE GENOMIC DNA]</scope>
    <source>
        <strain evidence="2">F_SG_1</strain>
        <tissue evidence="2">Salivary glands</tissue>
    </source>
</reference>
<keyword evidence="3" id="KW-1185">Reference proteome</keyword>
<dbReference type="InterPro" id="IPR008209">
    <property type="entry name" value="PEP_carboxykinase_GTP"/>
</dbReference>
<dbReference type="PANTHER" id="PTHR11561">
    <property type="entry name" value="PHOSPHOENOLPYRUVATE CARBOXYKINASE"/>
    <property type="match status" value="1"/>
</dbReference>
<dbReference type="PANTHER" id="PTHR11561:SF0">
    <property type="entry name" value="PHOSPHOENOLPYRUVATE CARBOXYKINASE [GTP]-RELATED"/>
    <property type="match status" value="1"/>
</dbReference>
<dbReference type="GO" id="GO:0006107">
    <property type="term" value="P:oxaloacetate metabolic process"/>
    <property type="evidence" value="ECO:0007669"/>
    <property type="project" value="TreeGrafter"/>
</dbReference>
<dbReference type="GO" id="GO:0042594">
    <property type="term" value="P:response to starvation"/>
    <property type="evidence" value="ECO:0007669"/>
    <property type="project" value="TreeGrafter"/>
</dbReference>
<dbReference type="Pfam" id="PF00821">
    <property type="entry name" value="PEPCK_GTP"/>
    <property type="match status" value="1"/>
</dbReference>
<dbReference type="InterPro" id="IPR035077">
    <property type="entry name" value="PEP_carboxykinase_GTP_C"/>
</dbReference>
<dbReference type="GO" id="GO:0071333">
    <property type="term" value="P:cellular response to glucose stimulus"/>
    <property type="evidence" value="ECO:0007669"/>
    <property type="project" value="TreeGrafter"/>
</dbReference>
<dbReference type="GO" id="GO:0004613">
    <property type="term" value="F:phosphoenolpyruvate carboxykinase (GTP) activity"/>
    <property type="evidence" value="ECO:0007669"/>
    <property type="project" value="TreeGrafter"/>
</dbReference>
<gene>
    <name evidence="2" type="ORF">V5799_025883</name>
</gene>
<dbReference type="EMBL" id="JARKHS020020453">
    <property type="protein sequence ID" value="KAK8770870.1"/>
    <property type="molecule type" value="Genomic_DNA"/>
</dbReference>
<dbReference type="GO" id="GO:0030145">
    <property type="term" value="F:manganese ion binding"/>
    <property type="evidence" value="ECO:0007669"/>
    <property type="project" value="TreeGrafter"/>
</dbReference>
<comment type="caution">
    <text evidence="2">The sequence shown here is derived from an EMBL/GenBank/DDBJ whole genome shotgun (WGS) entry which is preliminary data.</text>
</comment>
<dbReference type="GO" id="GO:0046327">
    <property type="term" value="P:glycerol biosynthetic process from pyruvate"/>
    <property type="evidence" value="ECO:0007669"/>
    <property type="project" value="TreeGrafter"/>
</dbReference>
<evidence type="ECO:0000313" key="2">
    <source>
        <dbReference type="EMBL" id="KAK8770870.1"/>
    </source>
</evidence>
<sequence>MHDPFGMRPFFGYNFGDYLTHWLSFAKEEGNQLPKIYHVNWFRKGADGKFLWPGFGENSRVLDWIIRRVDGEVNIARETFLGYVPTDDALNLSGLSEPVNIAELMRVDKEFWIKECRDIKAFFDEQVGRSLPPAIADQLAMLKERIMKSPS</sequence>
<dbReference type="GO" id="GO:0033993">
    <property type="term" value="P:response to lipid"/>
    <property type="evidence" value="ECO:0007669"/>
    <property type="project" value="TreeGrafter"/>
</dbReference>
<dbReference type="InterPro" id="IPR013035">
    <property type="entry name" value="PEP_carboxykinase_C"/>
</dbReference>
<evidence type="ECO:0000313" key="3">
    <source>
        <dbReference type="Proteomes" id="UP001321473"/>
    </source>
</evidence>
<dbReference type="Proteomes" id="UP001321473">
    <property type="component" value="Unassembled WGS sequence"/>
</dbReference>